<gene>
    <name evidence="1" type="ORF">BN2614_LOCUS1</name>
</gene>
<reference evidence="1 2" key="1">
    <citation type="submission" date="2018-10" db="EMBL/GenBank/DDBJ databases">
        <authorList>
            <person name="Ekblom R."/>
            <person name="Jareborg N."/>
        </authorList>
    </citation>
    <scope>NUCLEOTIDE SEQUENCE [LARGE SCALE GENOMIC DNA]</scope>
    <source>
        <tissue evidence="1">Muscle</tissue>
    </source>
</reference>
<proteinExistence type="predicted"/>
<sequence length="78" mass="8176">MYSALGSPCLCLSPGSCVRGDLLPATSTVPHQIARQDACISGCMPPSLPCSHSGCADRIGTHNQTAVFLYSCSTYLQK</sequence>
<evidence type="ECO:0000313" key="2">
    <source>
        <dbReference type="Proteomes" id="UP000269945"/>
    </source>
</evidence>
<name>A0A9X9MDZ2_GULGU</name>
<dbReference type="Proteomes" id="UP000269945">
    <property type="component" value="Unassembled WGS sequence"/>
</dbReference>
<dbReference type="EMBL" id="CYRY02047192">
    <property type="protein sequence ID" value="VCX43131.1"/>
    <property type="molecule type" value="Genomic_DNA"/>
</dbReference>
<accession>A0A9X9MDZ2</accession>
<evidence type="ECO:0000313" key="1">
    <source>
        <dbReference type="EMBL" id="VCX43131.1"/>
    </source>
</evidence>
<organism evidence="1 2">
    <name type="scientific">Gulo gulo</name>
    <name type="common">Wolverine</name>
    <name type="synonym">Gluton</name>
    <dbReference type="NCBI Taxonomy" id="48420"/>
    <lineage>
        <taxon>Eukaryota</taxon>
        <taxon>Metazoa</taxon>
        <taxon>Chordata</taxon>
        <taxon>Craniata</taxon>
        <taxon>Vertebrata</taxon>
        <taxon>Euteleostomi</taxon>
        <taxon>Mammalia</taxon>
        <taxon>Eutheria</taxon>
        <taxon>Laurasiatheria</taxon>
        <taxon>Carnivora</taxon>
        <taxon>Caniformia</taxon>
        <taxon>Musteloidea</taxon>
        <taxon>Mustelidae</taxon>
        <taxon>Guloninae</taxon>
        <taxon>Gulo</taxon>
    </lineage>
</organism>
<feature type="non-terminal residue" evidence="1">
    <location>
        <position position="78"/>
    </location>
</feature>
<keyword evidence="2" id="KW-1185">Reference proteome</keyword>
<comment type="caution">
    <text evidence="1">The sequence shown here is derived from an EMBL/GenBank/DDBJ whole genome shotgun (WGS) entry which is preliminary data.</text>
</comment>
<protein>
    <submittedName>
        <fullName evidence="1">Uncharacterized protein</fullName>
    </submittedName>
</protein>
<dbReference type="AlphaFoldDB" id="A0A9X9MDZ2"/>